<feature type="transmembrane region" description="Helical" evidence="1">
    <location>
        <begin position="33"/>
        <end position="56"/>
    </location>
</feature>
<dbReference type="EMBL" id="PKOZ01000010">
    <property type="protein sequence ID" value="PQD94430.1"/>
    <property type="molecule type" value="Genomic_DNA"/>
</dbReference>
<dbReference type="Proteomes" id="UP000239663">
    <property type="component" value="Unassembled WGS sequence"/>
</dbReference>
<evidence type="ECO:0000313" key="3">
    <source>
        <dbReference type="Proteomes" id="UP000239663"/>
    </source>
</evidence>
<keyword evidence="3" id="KW-1185">Reference proteome</keyword>
<name>A0A2S7MXD5_9BACI</name>
<keyword evidence="1" id="KW-0472">Membrane</keyword>
<keyword evidence="1" id="KW-1133">Transmembrane helix</keyword>
<sequence>MDFLFWLAIGFIILGFCAIMVIKLVMKEPTEKNLIWFICGTGVWGAVSVLLVPWLFGRL</sequence>
<protein>
    <submittedName>
        <fullName evidence="2">Uncharacterized protein</fullName>
    </submittedName>
</protein>
<comment type="caution">
    <text evidence="2">The sequence shown here is derived from an EMBL/GenBank/DDBJ whole genome shotgun (WGS) entry which is preliminary data.</text>
</comment>
<accession>A0A2S7MXD5</accession>
<keyword evidence="1" id="KW-0812">Transmembrane</keyword>
<evidence type="ECO:0000313" key="2">
    <source>
        <dbReference type="EMBL" id="PQD94430.1"/>
    </source>
</evidence>
<reference evidence="2 3" key="1">
    <citation type="submission" date="2017-12" db="EMBL/GenBank/DDBJ databases">
        <title>Taxonomic description and draft genome of Pradoshia cofamensis Gen. nov., sp. nov., a thermotolerant bacillale isolated from anterior gut of earthworm Eisenia fetida.</title>
        <authorList>
            <person name="Saha T."/>
            <person name="Chakraborty R."/>
        </authorList>
    </citation>
    <scope>NUCLEOTIDE SEQUENCE [LARGE SCALE GENOMIC DNA]</scope>
    <source>
        <strain evidence="2 3">EAG3</strain>
    </source>
</reference>
<organism evidence="2 3">
    <name type="scientific">Pradoshia eiseniae</name>
    <dbReference type="NCBI Taxonomy" id="2064768"/>
    <lineage>
        <taxon>Bacteria</taxon>
        <taxon>Bacillati</taxon>
        <taxon>Bacillota</taxon>
        <taxon>Bacilli</taxon>
        <taxon>Bacillales</taxon>
        <taxon>Bacillaceae</taxon>
        <taxon>Pradoshia</taxon>
    </lineage>
</organism>
<evidence type="ECO:0000256" key="1">
    <source>
        <dbReference type="SAM" id="Phobius"/>
    </source>
</evidence>
<dbReference type="OrthoDB" id="2429101at2"/>
<dbReference type="RefSeq" id="WP_104850261.1">
    <property type="nucleotide sequence ID" value="NZ_PKOZ01000010.1"/>
</dbReference>
<proteinExistence type="predicted"/>
<feature type="transmembrane region" description="Helical" evidence="1">
    <location>
        <begin position="6"/>
        <end position="26"/>
    </location>
</feature>
<gene>
    <name evidence="2" type="ORF">CYL18_14550</name>
</gene>
<dbReference type="AlphaFoldDB" id="A0A2S7MXD5"/>